<organism evidence="1">
    <name type="scientific">Cupriavidus taiwanensis</name>
    <dbReference type="NCBI Taxonomy" id="164546"/>
    <lineage>
        <taxon>Bacteria</taxon>
        <taxon>Pseudomonadati</taxon>
        <taxon>Pseudomonadota</taxon>
        <taxon>Betaproteobacteria</taxon>
        <taxon>Burkholderiales</taxon>
        <taxon>Burkholderiaceae</taxon>
        <taxon>Cupriavidus</taxon>
    </lineage>
</organism>
<dbReference type="AlphaFoldDB" id="A0A375CBS2"/>
<name>A0A375CBS2_9BURK</name>
<evidence type="ECO:0000313" key="1">
    <source>
        <dbReference type="EMBL" id="SOY67477.1"/>
    </source>
</evidence>
<dbReference type="EMBL" id="OFSP01000038">
    <property type="protein sequence ID" value="SOY67477.1"/>
    <property type="molecule type" value="Genomic_DNA"/>
</dbReference>
<proteinExistence type="predicted"/>
<comment type="caution">
    <text evidence="1">The sequence shown here is derived from an EMBL/GenBank/DDBJ whole genome shotgun (WGS) entry which is preliminary data.</text>
</comment>
<accession>A0A375CBS2</accession>
<gene>
    <name evidence="1" type="ORF">CBM2589_A80172</name>
</gene>
<protein>
    <submittedName>
        <fullName evidence="1">Uncharacterized protein</fullName>
    </submittedName>
</protein>
<sequence length="180" mass="19318">MAPWRWASWPRRCIRRSMTGRSSAPAWRRHGHETARRHRARGLAVGAGSRRLVRGGAGGMAGSGPCPGVDSAAGVVPVTRPSPACHRAARRTGNKRADCVTNPQDVCIAPHGGLAQRVESRLPCLLQHPYNNELPSVAPAVHRRPESRQLATDRPAPPRLLWSDVRRRVPAGAGAGGLAL</sequence>
<dbReference type="Proteomes" id="UP000256297">
    <property type="component" value="Chromosome CBM2589_a"/>
</dbReference>
<reference evidence="1" key="1">
    <citation type="submission" date="2018-01" db="EMBL/GenBank/DDBJ databases">
        <authorList>
            <person name="Clerissi C."/>
        </authorList>
    </citation>
    <scope>NUCLEOTIDE SEQUENCE</scope>
    <source>
        <strain evidence="1">Cupriavidus taiwanensis STM 3521</strain>
    </source>
</reference>